<dbReference type="Proteomes" id="UP000469734">
    <property type="component" value="Unassembled WGS sequence"/>
</dbReference>
<dbReference type="Gene3D" id="3.40.33.10">
    <property type="entry name" value="CAP"/>
    <property type="match status" value="1"/>
</dbReference>
<feature type="signal peptide" evidence="1">
    <location>
        <begin position="1"/>
        <end position="32"/>
    </location>
</feature>
<accession>A0A7X4KJD2</accession>
<dbReference type="SUPFAM" id="SSF55797">
    <property type="entry name" value="PR-1-like"/>
    <property type="match status" value="1"/>
</dbReference>
<keyword evidence="1" id="KW-0732">Signal</keyword>
<dbReference type="InterPro" id="IPR035940">
    <property type="entry name" value="CAP_sf"/>
</dbReference>
<feature type="chain" id="PRO_5030641870" evidence="1">
    <location>
        <begin position="33"/>
        <end position="299"/>
    </location>
</feature>
<proteinExistence type="predicted"/>
<feature type="domain" description="SCP" evidence="2">
    <location>
        <begin position="185"/>
        <end position="293"/>
    </location>
</feature>
<protein>
    <submittedName>
        <fullName evidence="3">CAP domain-containing protein</fullName>
    </submittedName>
</protein>
<dbReference type="PANTHER" id="PTHR31157">
    <property type="entry name" value="SCP DOMAIN-CONTAINING PROTEIN"/>
    <property type="match status" value="1"/>
</dbReference>
<dbReference type="PANTHER" id="PTHR31157:SF1">
    <property type="entry name" value="SCP DOMAIN-CONTAINING PROTEIN"/>
    <property type="match status" value="1"/>
</dbReference>
<dbReference type="EMBL" id="WWCR01000039">
    <property type="protein sequence ID" value="MYM75445.1"/>
    <property type="molecule type" value="Genomic_DNA"/>
</dbReference>
<evidence type="ECO:0000256" key="1">
    <source>
        <dbReference type="SAM" id="SignalP"/>
    </source>
</evidence>
<comment type="caution">
    <text evidence="3">The sequence shown here is derived from an EMBL/GenBank/DDBJ whole genome shotgun (WGS) entry which is preliminary data.</text>
</comment>
<name>A0A7X4KJD2_9BURK</name>
<dbReference type="Pfam" id="PF00188">
    <property type="entry name" value="CAP"/>
    <property type="match status" value="1"/>
</dbReference>
<dbReference type="AlphaFoldDB" id="A0A7X4KJD2"/>
<organism evidence="3 4">
    <name type="scientific">Duganella margarita</name>
    <dbReference type="NCBI Taxonomy" id="2692170"/>
    <lineage>
        <taxon>Bacteria</taxon>
        <taxon>Pseudomonadati</taxon>
        <taxon>Pseudomonadota</taxon>
        <taxon>Betaproteobacteria</taxon>
        <taxon>Burkholderiales</taxon>
        <taxon>Oxalobacteraceae</taxon>
        <taxon>Telluria group</taxon>
        <taxon>Duganella</taxon>
    </lineage>
</organism>
<dbReference type="CDD" id="cd05379">
    <property type="entry name" value="CAP_bacterial"/>
    <property type="match status" value="1"/>
</dbReference>
<evidence type="ECO:0000259" key="2">
    <source>
        <dbReference type="Pfam" id="PF00188"/>
    </source>
</evidence>
<dbReference type="InterPro" id="IPR014044">
    <property type="entry name" value="CAP_dom"/>
</dbReference>
<reference evidence="3 4" key="1">
    <citation type="submission" date="2019-12" db="EMBL/GenBank/DDBJ databases">
        <title>Novel species isolated from a subtropical stream in China.</title>
        <authorList>
            <person name="Lu H."/>
        </authorList>
    </citation>
    <scope>NUCLEOTIDE SEQUENCE [LARGE SCALE GENOMIC DNA]</scope>
    <source>
        <strain evidence="3 4">FT134W</strain>
    </source>
</reference>
<evidence type="ECO:0000313" key="4">
    <source>
        <dbReference type="Proteomes" id="UP000469734"/>
    </source>
</evidence>
<sequence length="299" mass="31612">MSPWQIELLTRIVMFKLAMLIATLLAAGAAAAQSDADRLTMLVNAYRAAPGTCQGQAAAALPPLTPQPALAAVRLTPGTILSAALERVGYNNNKADAISIDGASTPQDAMAAIQQSYCGTLLNSGYTDIGSTRNGAEWTVVLAQAAAALPSTTWPDWHDAGQEILLEVNAARSSGHDCGGKFMPPAPPLSWNAQLGDTALGHSSDMASQRYFAHVAKDGSDVGVRSRRNNYNWSRIGENIAFGMNTPQEVVAGWLSSPGHCLNIMNPGLTEMGAAYAVTPEKQAGLTYWTQVFGKPRQQ</sequence>
<gene>
    <name evidence="3" type="ORF">GTP56_25065</name>
</gene>
<evidence type="ECO:0000313" key="3">
    <source>
        <dbReference type="EMBL" id="MYM75445.1"/>
    </source>
</evidence>